<name>A0A0N4T4I7_BRUPA</name>
<dbReference type="Proteomes" id="UP000278627">
    <property type="component" value="Unassembled WGS sequence"/>
</dbReference>
<reference evidence="1 2" key="2">
    <citation type="submission" date="2018-11" db="EMBL/GenBank/DDBJ databases">
        <authorList>
            <consortium name="Pathogen Informatics"/>
        </authorList>
    </citation>
    <scope>NUCLEOTIDE SEQUENCE [LARGE SCALE GENOMIC DNA]</scope>
</reference>
<dbReference type="AlphaFoldDB" id="A0A0N4T4I7"/>
<gene>
    <name evidence="1" type="ORF">BPAG_LOCUS3087</name>
</gene>
<sequence>MKFCPLQKNSGKSLADLISSSASTATNLGWVNPEKALMLLRCLENVEMMTVYKSRRGNGSAIKAMEKLIG</sequence>
<organism evidence="3">
    <name type="scientific">Brugia pahangi</name>
    <name type="common">Filarial nematode worm</name>
    <dbReference type="NCBI Taxonomy" id="6280"/>
    <lineage>
        <taxon>Eukaryota</taxon>
        <taxon>Metazoa</taxon>
        <taxon>Ecdysozoa</taxon>
        <taxon>Nematoda</taxon>
        <taxon>Chromadorea</taxon>
        <taxon>Rhabditida</taxon>
        <taxon>Spirurina</taxon>
        <taxon>Spiruromorpha</taxon>
        <taxon>Filarioidea</taxon>
        <taxon>Onchocercidae</taxon>
        <taxon>Brugia</taxon>
    </lineage>
</organism>
<dbReference type="WBParaSite" id="BPAG_0000311701-mRNA-1">
    <property type="protein sequence ID" value="BPAG_0000311701-mRNA-1"/>
    <property type="gene ID" value="BPAG_0000311701"/>
</dbReference>
<evidence type="ECO:0000313" key="3">
    <source>
        <dbReference type="WBParaSite" id="BPAG_0000311701-mRNA-1"/>
    </source>
</evidence>
<reference evidence="3" key="1">
    <citation type="submission" date="2017-02" db="UniProtKB">
        <authorList>
            <consortium name="WormBaseParasite"/>
        </authorList>
    </citation>
    <scope>IDENTIFICATION</scope>
</reference>
<dbReference type="EMBL" id="UZAD01000707">
    <property type="protein sequence ID" value="VDN84273.1"/>
    <property type="molecule type" value="Genomic_DNA"/>
</dbReference>
<evidence type="ECO:0000313" key="2">
    <source>
        <dbReference type="Proteomes" id="UP000278627"/>
    </source>
</evidence>
<keyword evidence="2" id="KW-1185">Reference proteome</keyword>
<protein>
    <submittedName>
        <fullName evidence="3">DUF3987 domain-containing protein</fullName>
    </submittedName>
</protein>
<evidence type="ECO:0000313" key="1">
    <source>
        <dbReference type="EMBL" id="VDN84273.1"/>
    </source>
</evidence>
<accession>A0A0N4T4I7</accession>
<proteinExistence type="predicted"/>